<dbReference type="Proteomes" id="UP000515123">
    <property type="component" value="Linkage group 1"/>
</dbReference>
<evidence type="ECO:0000313" key="3">
    <source>
        <dbReference type="RefSeq" id="XP_020105685.1"/>
    </source>
</evidence>
<gene>
    <name evidence="3" type="primary">LOC109722177</name>
</gene>
<accession>A0A6P5GK73</accession>
<dbReference type="OrthoDB" id="1911663at2759"/>
<feature type="region of interest" description="Disordered" evidence="1">
    <location>
        <begin position="116"/>
        <end position="143"/>
    </location>
</feature>
<reference evidence="3" key="2">
    <citation type="submission" date="2025-08" db="UniProtKB">
        <authorList>
            <consortium name="RefSeq"/>
        </authorList>
    </citation>
    <scope>IDENTIFICATION</scope>
    <source>
        <tissue evidence="3">Leaf</tissue>
    </source>
</reference>
<dbReference type="Gramene" id="Aco009487.1.mrna1">
    <property type="protein sequence ID" value="Aco009487.1.mrna1.cds1"/>
    <property type="gene ID" value="Aco009487.1.path1"/>
</dbReference>
<dbReference type="PANTHER" id="PTHR33108">
    <property type="entry name" value="OS01G0745000 PROTEIN"/>
    <property type="match status" value="1"/>
</dbReference>
<proteinExistence type="predicted"/>
<protein>
    <submittedName>
        <fullName evidence="3">Uncharacterized protein LOC109722177</fullName>
    </submittedName>
</protein>
<dbReference type="Pfam" id="PF07911">
    <property type="entry name" value="DUF1677"/>
    <property type="match status" value="1"/>
</dbReference>
<dbReference type="RefSeq" id="XP_020105685.1">
    <property type="nucleotide sequence ID" value="XM_020250096.1"/>
</dbReference>
<name>A0A6P5GK73_ANACO</name>
<dbReference type="AlphaFoldDB" id="A0A6P5GK73"/>
<reference evidence="2" key="1">
    <citation type="journal article" date="2015" name="Nat. Genet.">
        <title>The pineapple genome and the evolution of CAM photosynthesis.</title>
        <authorList>
            <person name="Ming R."/>
            <person name="VanBuren R."/>
            <person name="Wai C.M."/>
            <person name="Tang H."/>
            <person name="Schatz M.C."/>
            <person name="Bowers J.E."/>
            <person name="Lyons E."/>
            <person name="Wang M.L."/>
            <person name="Chen J."/>
            <person name="Biggers E."/>
            <person name="Zhang J."/>
            <person name="Huang L."/>
            <person name="Zhang L."/>
            <person name="Miao W."/>
            <person name="Zhang J."/>
            <person name="Ye Z."/>
            <person name="Miao C."/>
            <person name="Lin Z."/>
            <person name="Wang H."/>
            <person name="Zhou H."/>
            <person name="Yim W.C."/>
            <person name="Priest H.D."/>
            <person name="Zheng C."/>
            <person name="Woodhouse M."/>
            <person name="Edger P.P."/>
            <person name="Guyot R."/>
            <person name="Guo H.B."/>
            <person name="Guo H."/>
            <person name="Zheng G."/>
            <person name="Singh R."/>
            <person name="Sharma A."/>
            <person name="Min X."/>
            <person name="Zheng Y."/>
            <person name="Lee H."/>
            <person name="Gurtowski J."/>
            <person name="Sedlazeck F.J."/>
            <person name="Harkess A."/>
            <person name="McKain M.R."/>
            <person name="Liao Z."/>
            <person name="Fang J."/>
            <person name="Liu J."/>
            <person name="Zhang X."/>
            <person name="Zhang Q."/>
            <person name="Hu W."/>
            <person name="Qin Y."/>
            <person name="Wang K."/>
            <person name="Chen L.Y."/>
            <person name="Shirley N."/>
            <person name="Lin Y.R."/>
            <person name="Liu L.Y."/>
            <person name="Hernandez A.G."/>
            <person name="Wright C.L."/>
            <person name="Bulone V."/>
            <person name="Tuskan G.A."/>
            <person name="Heath K."/>
            <person name="Zee F."/>
            <person name="Moore P.H."/>
            <person name="Sunkar R."/>
            <person name="Leebens-Mack J.H."/>
            <person name="Mockler T."/>
            <person name="Bennetzen J.L."/>
            <person name="Freeling M."/>
            <person name="Sankoff D."/>
            <person name="Paterson A.H."/>
            <person name="Zhu X."/>
            <person name="Yang X."/>
            <person name="Smith J.A."/>
            <person name="Cushman J.C."/>
            <person name="Paull R.E."/>
            <person name="Yu Q."/>
        </authorList>
    </citation>
    <scope>NUCLEOTIDE SEQUENCE [LARGE SCALE GENOMIC DNA]</scope>
    <source>
        <strain evidence="2">cv. F153</strain>
    </source>
</reference>
<feature type="compositionally biased region" description="Polar residues" evidence="1">
    <location>
        <begin position="122"/>
        <end position="135"/>
    </location>
</feature>
<dbReference type="PANTHER" id="PTHR33108:SF32">
    <property type="entry name" value="DUF1677 FAMILY PROTEIN (DUF1677)"/>
    <property type="match status" value="1"/>
</dbReference>
<organism evidence="2 3">
    <name type="scientific">Ananas comosus</name>
    <name type="common">Pineapple</name>
    <name type="synonym">Ananas ananas</name>
    <dbReference type="NCBI Taxonomy" id="4615"/>
    <lineage>
        <taxon>Eukaryota</taxon>
        <taxon>Viridiplantae</taxon>
        <taxon>Streptophyta</taxon>
        <taxon>Embryophyta</taxon>
        <taxon>Tracheophyta</taxon>
        <taxon>Spermatophyta</taxon>
        <taxon>Magnoliopsida</taxon>
        <taxon>Liliopsida</taxon>
        <taxon>Poales</taxon>
        <taxon>Bromeliaceae</taxon>
        <taxon>Bromelioideae</taxon>
        <taxon>Ananas</taxon>
    </lineage>
</organism>
<keyword evidence="2" id="KW-1185">Reference proteome</keyword>
<evidence type="ECO:0000313" key="2">
    <source>
        <dbReference type="Proteomes" id="UP000515123"/>
    </source>
</evidence>
<evidence type="ECO:0000256" key="1">
    <source>
        <dbReference type="SAM" id="MobiDB-lite"/>
    </source>
</evidence>
<dbReference type="InterPro" id="IPR012876">
    <property type="entry name" value="DUF1677_pln"/>
</dbReference>
<sequence length="158" mass="16577">MSATAMSGESSSSSATAAEEETAACCDCCGLVEECTPAYEARVRERYGGRWICGLCGEAVEEELLRSAPISADEALARHATFCRAFRSAAPPAPLDNADHLIAALRHLLRRSLDSPRLVRSTPSSPGRPTRTNNRAAASSSSAAALARSESCFTTLAG</sequence>
<dbReference type="GeneID" id="109722177"/>